<dbReference type="AlphaFoldDB" id="A0A918C4K0"/>
<name>A0A918C4K0_9DEIO</name>
<evidence type="ECO:0000313" key="2">
    <source>
        <dbReference type="Proteomes" id="UP000603865"/>
    </source>
</evidence>
<organism evidence="1 2">
    <name type="scientific">Deinococcus ruber</name>
    <dbReference type="NCBI Taxonomy" id="1848197"/>
    <lineage>
        <taxon>Bacteria</taxon>
        <taxon>Thermotogati</taxon>
        <taxon>Deinococcota</taxon>
        <taxon>Deinococci</taxon>
        <taxon>Deinococcales</taxon>
        <taxon>Deinococcaceae</taxon>
        <taxon>Deinococcus</taxon>
    </lineage>
</organism>
<dbReference type="Proteomes" id="UP000603865">
    <property type="component" value="Unassembled WGS sequence"/>
</dbReference>
<accession>A0A918C4K0</accession>
<dbReference type="EMBL" id="BMQL01000008">
    <property type="protein sequence ID" value="GGR06252.1"/>
    <property type="molecule type" value="Genomic_DNA"/>
</dbReference>
<reference evidence="1" key="2">
    <citation type="submission" date="2020-09" db="EMBL/GenBank/DDBJ databases">
        <authorList>
            <person name="Sun Q."/>
            <person name="Ohkuma M."/>
        </authorList>
    </citation>
    <scope>NUCLEOTIDE SEQUENCE</scope>
    <source>
        <strain evidence="1">JCM 31311</strain>
    </source>
</reference>
<protein>
    <submittedName>
        <fullName evidence="1">Uncharacterized protein</fullName>
    </submittedName>
</protein>
<reference evidence="1" key="1">
    <citation type="journal article" date="2014" name="Int. J. Syst. Evol. Microbiol.">
        <title>Complete genome sequence of Corynebacterium casei LMG S-19264T (=DSM 44701T), isolated from a smear-ripened cheese.</title>
        <authorList>
            <consortium name="US DOE Joint Genome Institute (JGI-PGF)"/>
            <person name="Walter F."/>
            <person name="Albersmeier A."/>
            <person name="Kalinowski J."/>
            <person name="Ruckert C."/>
        </authorList>
    </citation>
    <scope>NUCLEOTIDE SEQUENCE</scope>
    <source>
        <strain evidence="1">JCM 31311</strain>
    </source>
</reference>
<dbReference type="RefSeq" id="WP_189089681.1">
    <property type="nucleotide sequence ID" value="NZ_BMQL01000008.1"/>
</dbReference>
<keyword evidence="2" id="KW-1185">Reference proteome</keyword>
<comment type="caution">
    <text evidence="1">The sequence shown here is derived from an EMBL/GenBank/DDBJ whole genome shotgun (WGS) entry which is preliminary data.</text>
</comment>
<evidence type="ECO:0000313" key="1">
    <source>
        <dbReference type="EMBL" id="GGR06252.1"/>
    </source>
</evidence>
<sequence>MFYIQAEQIRTLLEDVGRAACRLGDFDALQDVQTLAASYVHAVETTDFQELKRVEGVLTTLQQRLLAYQATCQAPAALLAQPRSA</sequence>
<gene>
    <name evidence="1" type="ORF">GCM10008957_18800</name>
</gene>
<proteinExistence type="predicted"/>